<gene>
    <name evidence="2" type="ORF">DERP_014790</name>
</gene>
<accession>A0ABQ8J2H9</accession>
<name>A0ABQ8J2H9_DERPT</name>
<comment type="caution">
    <text evidence="2">The sequence shown here is derived from an EMBL/GenBank/DDBJ whole genome shotgun (WGS) entry which is preliminary data.</text>
</comment>
<organism evidence="2 3">
    <name type="scientific">Dermatophagoides pteronyssinus</name>
    <name type="common">European house dust mite</name>
    <dbReference type="NCBI Taxonomy" id="6956"/>
    <lineage>
        <taxon>Eukaryota</taxon>
        <taxon>Metazoa</taxon>
        <taxon>Ecdysozoa</taxon>
        <taxon>Arthropoda</taxon>
        <taxon>Chelicerata</taxon>
        <taxon>Arachnida</taxon>
        <taxon>Acari</taxon>
        <taxon>Acariformes</taxon>
        <taxon>Sarcoptiformes</taxon>
        <taxon>Astigmata</taxon>
        <taxon>Psoroptidia</taxon>
        <taxon>Analgoidea</taxon>
        <taxon>Pyroglyphidae</taxon>
        <taxon>Dermatophagoidinae</taxon>
        <taxon>Dermatophagoides</taxon>
    </lineage>
</organism>
<evidence type="ECO:0000313" key="2">
    <source>
        <dbReference type="EMBL" id="KAH9416739.1"/>
    </source>
</evidence>
<sequence>MDDLNRLEKFYAVVHKEYLKARELARDLEEFQIINDPDEYVETTSEFEERIGSDDEIAREFEWLDRFTRQTNYRNIPVEWRSSLKNILDMAENLESIPEIEELPSINSVNVEKQDDYYEMKELSVEESRKNNNNHMVNKQQQTAPQRNWRKRLNFLRSLCCVAEQPSSNDDNNNKPDDNDKEEIEINSFHI</sequence>
<dbReference type="EMBL" id="NJHN03000087">
    <property type="protein sequence ID" value="KAH9416739.1"/>
    <property type="molecule type" value="Genomic_DNA"/>
</dbReference>
<evidence type="ECO:0000256" key="1">
    <source>
        <dbReference type="SAM" id="MobiDB-lite"/>
    </source>
</evidence>
<feature type="region of interest" description="Disordered" evidence="1">
    <location>
        <begin position="164"/>
        <end position="191"/>
    </location>
</feature>
<evidence type="ECO:0000313" key="3">
    <source>
        <dbReference type="Proteomes" id="UP000887458"/>
    </source>
</evidence>
<reference evidence="2 3" key="2">
    <citation type="journal article" date="2022" name="Mol. Biol. Evol.">
        <title>Comparative Genomics Reveals Insights into the Divergent Evolution of Astigmatic Mites and Household Pest Adaptations.</title>
        <authorList>
            <person name="Xiong Q."/>
            <person name="Wan A.T."/>
            <person name="Liu X."/>
            <person name="Fung C.S."/>
            <person name="Xiao X."/>
            <person name="Malainual N."/>
            <person name="Hou J."/>
            <person name="Wang L."/>
            <person name="Wang M."/>
            <person name="Yang K.Y."/>
            <person name="Cui Y."/>
            <person name="Leung E.L."/>
            <person name="Nong W."/>
            <person name="Shin S.K."/>
            <person name="Au S.W."/>
            <person name="Jeong K.Y."/>
            <person name="Chew F.T."/>
            <person name="Hui J.H."/>
            <person name="Leung T.F."/>
            <person name="Tungtrongchitr A."/>
            <person name="Zhong N."/>
            <person name="Liu Z."/>
            <person name="Tsui S.K."/>
        </authorList>
    </citation>
    <scope>NUCLEOTIDE SEQUENCE [LARGE SCALE GENOMIC DNA]</scope>
    <source>
        <strain evidence="2">Derp</strain>
    </source>
</reference>
<dbReference type="Proteomes" id="UP000887458">
    <property type="component" value="Unassembled WGS sequence"/>
</dbReference>
<keyword evidence="3" id="KW-1185">Reference proteome</keyword>
<proteinExistence type="predicted"/>
<reference evidence="2 3" key="1">
    <citation type="journal article" date="2018" name="J. Allergy Clin. Immunol.">
        <title>High-quality assembly of Dermatophagoides pteronyssinus genome and transcriptome reveals a wide range of novel allergens.</title>
        <authorList>
            <person name="Liu X.Y."/>
            <person name="Yang K.Y."/>
            <person name="Wang M.Q."/>
            <person name="Kwok J.S."/>
            <person name="Zeng X."/>
            <person name="Yang Z."/>
            <person name="Xiao X.J."/>
            <person name="Lau C.P."/>
            <person name="Li Y."/>
            <person name="Huang Z.M."/>
            <person name="Ba J.G."/>
            <person name="Yim A.K."/>
            <person name="Ouyang C.Y."/>
            <person name="Ngai S.M."/>
            <person name="Chan T.F."/>
            <person name="Leung E.L."/>
            <person name="Liu L."/>
            <person name="Liu Z.G."/>
            <person name="Tsui S.K."/>
        </authorList>
    </citation>
    <scope>NUCLEOTIDE SEQUENCE [LARGE SCALE GENOMIC DNA]</scope>
    <source>
        <strain evidence="2">Derp</strain>
    </source>
</reference>
<protein>
    <submittedName>
        <fullName evidence="2">Uncharacterized protein</fullName>
    </submittedName>
</protein>